<evidence type="ECO:0000313" key="2">
    <source>
        <dbReference type="Proteomes" id="UP000011777"/>
    </source>
</evidence>
<proteinExistence type="predicted"/>
<organism evidence="1 2">
    <name type="scientific">Candida maltosa (strain Xu316)</name>
    <name type="common">Yeast</name>
    <dbReference type="NCBI Taxonomy" id="1245528"/>
    <lineage>
        <taxon>Eukaryota</taxon>
        <taxon>Fungi</taxon>
        <taxon>Dikarya</taxon>
        <taxon>Ascomycota</taxon>
        <taxon>Saccharomycotina</taxon>
        <taxon>Pichiomycetes</taxon>
        <taxon>Debaryomycetaceae</taxon>
        <taxon>Candida/Lodderomyces clade</taxon>
        <taxon>Candida</taxon>
    </lineage>
</organism>
<evidence type="ECO:0000313" key="1">
    <source>
        <dbReference type="EMBL" id="EMG47099.1"/>
    </source>
</evidence>
<sequence length="157" mass="18440">MPIRDHGEEATTERSRAKTTLTYLIINSNIEFNQEQLFKILKLSLSQQHIYDNLIRNINDVARKLYLEVKHDNLSNYPMTNIQYLSFFIADIFPGIFYVPVPKPVVVGNQTTGSILTRKRTQEIVTLTQQICKYNEMWIVTYLLKVEFNKVVQELNR</sequence>
<accession>M3JXI3</accession>
<keyword evidence="2" id="KW-1185">Reference proteome</keyword>
<dbReference type="OMA" id="WIITYLL"/>
<gene>
    <name evidence="1" type="ORF">G210_2621</name>
</gene>
<name>M3JXI3_CANMX</name>
<dbReference type="Proteomes" id="UP000011777">
    <property type="component" value="Unassembled WGS sequence"/>
</dbReference>
<dbReference type="OrthoDB" id="4022545at2759"/>
<dbReference type="AlphaFoldDB" id="M3JXI3"/>
<comment type="caution">
    <text evidence="1">The sequence shown here is derived from an EMBL/GenBank/DDBJ whole genome shotgun (WGS) entry which is preliminary data.</text>
</comment>
<dbReference type="EMBL" id="AOGT01001724">
    <property type="protein sequence ID" value="EMG47099.1"/>
    <property type="molecule type" value="Genomic_DNA"/>
</dbReference>
<protein>
    <submittedName>
        <fullName evidence="1">Uncharacterized protein</fullName>
    </submittedName>
</protein>
<dbReference type="HOGENOM" id="CLU_121510_0_0_1"/>
<reference evidence="1 2" key="1">
    <citation type="submission" date="2013-02" db="EMBL/GenBank/DDBJ databases">
        <title>Genome sequence of Candida maltosa Xu316, a potential industrial strain for xylitol and ethanol production.</title>
        <authorList>
            <person name="Yu J."/>
            <person name="Wang Q."/>
            <person name="Geng X."/>
            <person name="Bao W."/>
            <person name="He P."/>
            <person name="Cai J."/>
        </authorList>
    </citation>
    <scope>NUCLEOTIDE SEQUENCE [LARGE SCALE GENOMIC DNA]</scope>
    <source>
        <strain evidence="2">Xu316</strain>
    </source>
</reference>